<comment type="caution">
    <text evidence="2">The sequence shown here is derived from an EMBL/GenBank/DDBJ whole genome shotgun (WGS) entry which is preliminary data.</text>
</comment>
<protein>
    <submittedName>
        <fullName evidence="2">Alcohol dehydrogenase</fullName>
    </submittedName>
</protein>
<dbReference type="SUPFAM" id="SSF51735">
    <property type="entry name" value="NAD(P)-binding Rossmann-fold domains"/>
    <property type="match status" value="1"/>
</dbReference>
<proteinExistence type="predicted"/>
<dbReference type="InterPro" id="IPR020843">
    <property type="entry name" value="ER"/>
</dbReference>
<organism evidence="2 3">
    <name type="scientific">Vibrio metoecus</name>
    <dbReference type="NCBI Taxonomy" id="1481663"/>
    <lineage>
        <taxon>Bacteria</taxon>
        <taxon>Pseudomonadati</taxon>
        <taxon>Pseudomonadota</taxon>
        <taxon>Gammaproteobacteria</taxon>
        <taxon>Vibrionales</taxon>
        <taxon>Vibrionaceae</taxon>
        <taxon>Vibrio</taxon>
    </lineage>
</organism>
<dbReference type="SUPFAM" id="SSF50129">
    <property type="entry name" value="GroES-like"/>
    <property type="match status" value="1"/>
</dbReference>
<evidence type="ECO:0000313" key="2">
    <source>
        <dbReference type="EMBL" id="PAR23018.1"/>
    </source>
</evidence>
<dbReference type="InterPro" id="IPR036291">
    <property type="entry name" value="NAD(P)-bd_dom_sf"/>
</dbReference>
<dbReference type="CDD" id="cd08271">
    <property type="entry name" value="MDR5"/>
    <property type="match status" value="1"/>
</dbReference>
<dbReference type="AlphaFoldDB" id="A0A271VXZ0"/>
<dbReference type="Gene3D" id="3.40.50.720">
    <property type="entry name" value="NAD(P)-binding Rossmann-like Domain"/>
    <property type="match status" value="1"/>
</dbReference>
<name>A0A271VXZ0_VIBMT</name>
<reference evidence="3" key="1">
    <citation type="submission" date="2017-07" db="EMBL/GenBank/DDBJ databases">
        <authorList>
            <person name="Boucher Y."/>
            <person name="Orata F.D."/>
        </authorList>
    </citation>
    <scope>NUCLEOTIDE SEQUENCE [LARGE SCALE GENOMIC DNA]</scope>
    <source>
        <strain evidence="3">OYP9E10</strain>
    </source>
</reference>
<evidence type="ECO:0000313" key="3">
    <source>
        <dbReference type="Proteomes" id="UP000216173"/>
    </source>
</evidence>
<dbReference type="SMART" id="SM00829">
    <property type="entry name" value="PKS_ER"/>
    <property type="match status" value="1"/>
</dbReference>
<dbReference type="RefSeq" id="WP_000433934.1">
    <property type="nucleotide sequence ID" value="NZ_ACZT01000025.1"/>
</dbReference>
<dbReference type="PANTHER" id="PTHR43482:SF1">
    <property type="entry name" value="PROTEIN AST1-RELATED"/>
    <property type="match status" value="1"/>
</dbReference>
<accession>A0A271VXZ0</accession>
<gene>
    <name evidence="2" type="ORF">CGU03_00580</name>
</gene>
<dbReference type="PANTHER" id="PTHR43482">
    <property type="entry name" value="PROTEIN AST1-RELATED"/>
    <property type="match status" value="1"/>
</dbReference>
<dbReference type="GO" id="GO:0016491">
    <property type="term" value="F:oxidoreductase activity"/>
    <property type="evidence" value="ECO:0007669"/>
    <property type="project" value="InterPro"/>
</dbReference>
<dbReference type="InterPro" id="IPR013154">
    <property type="entry name" value="ADH-like_N"/>
</dbReference>
<dbReference type="Proteomes" id="UP000216173">
    <property type="component" value="Unassembled WGS sequence"/>
</dbReference>
<dbReference type="InterPro" id="IPR052585">
    <property type="entry name" value="Lipid_raft_assoc_Zn_ADH"/>
</dbReference>
<sequence>MEPYRIWQYQTETHSLVLGKAERPALDDNEILVQNKAIGINPVDWKFIKANPLNWPNGHVPGVDGAGVVVQVGSKVDTSLIGRRVAYHGSLNRHGSFAEYTVLNAERLMTLPESLSFELAAALPCPMLTAWQAFEKIPLTRQREVLVVGFGAVNNLLSQILVSAGYIVDVVSASLSEERAQSLGIRQVYREQSQIDMKYFAIFDAVSGENAAHLVPLLRANGHIVCIQDRIAKPIDPPFTRTISYHEIALGALHNFGDKEDWHALMQNGEALLERIENGGVEVSIPVTFKFEKMLDALKHSEATKRKTVITLS</sequence>
<dbReference type="Gene3D" id="3.90.180.10">
    <property type="entry name" value="Medium-chain alcohol dehydrogenases, catalytic domain"/>
    <property type="match status" value="1"/>
</dbReference>
<dbReference type="EMBL" id="NMSH01000001">
    <property type="protein sequence ID" value="PAR23018.1"/>
    <property type="molecule type" value="Genomic_DNA"/>
</dbReference>
<dbReference type="Pfam" id="PF08240">
    <property type="entry name" value="ADH_N"/>
    <property type="match status" value="1"/>
</dbReference>
<dbReference type="InterPro" id="IPR011032">
    <property type="entry name" value="GroES-like_sf"/>
</dbReference>
<evidence type="ECO:0000259" key="1">
    <source>
        <dbReference type="SMART" id="SM00829"/>
    </source>
</evidence>
<feature type="domain" description="Enoyl reductase (ER)" evidence="1">
    <location>
        <begin position="11"/>
        <end position="310"/>
    </location>
</feature>